<name>J4X4Z8_9GAMM</name>
<evidence type="ECO:0000256" key="1">
    <source>
        <dbReference type="SAM" id="Phobius"/>
    </source>
</evidence>
<evidence type="ECO:0008006" key="4">
    <source>
        <dbReference type="Google" id="ProtNLM"/>
    </source>
</evidence>
<dbReference type="EMBL" id="JH611164">
    <property type="protein sequence ID" value="EJP73895.1"/>
    <property type="molecule type" value="Genomic_DNA"/>
</dbReference>
<dbReference type="Proteomes" id="UP000010116">
    <property type="component" value="Unassembled WGS sequence"/>
</dbReference>
<sequence length="121" mass="13631">MNDKSANFLSLFASSSTLICCALPALFVALGAGAAFASLITVFPFLIVLSQYKLYITLFAFVMICIAGYANYKTYHMPCPADPELGRACLQTRRRSRYIYYFSVVLFIFATIFTYIIPRFL</sequence>
<keyword evidence="1" id="KW-0472">Membrane</keyword>
<feature type="transmembrane region" description="Helical" evidence="1">
    <location>
        <begin position="54"/>
        <end position="72"/>
    </location>
</feature>
<keyword evidence="1" id="KW-0812">Transmembrane</keyword>
<feature type="transmembrane region" description="Helical" evidence="1">
    <location>
        <begin position="21"/>
        <end position="48"/>
    </location>
</feature>
<dbReference type="HOGENOM" id="CLU_144740_0_0_6"/>
<feature type="transmembrane region" description="Helical" evidence="1">
    <location>
        <begin position="98"/>
        <end position="117"/>
    </location>
</feature>
<evidence type="ECO:0000313" key="3">
    <source>
        <dbReference type="Proteomes" id="UP000010116"/>
    </source>
</evidence>
<keyword evidence="1" id="KW-1133">Transmembrane helix</keyword>
<reference evidence="2 3" key="1">
    <citation type="journal article" date="2012" name="ISME J.">
        <title>Genomic insights to SAR86, an abundant and uncultivated marine bacterial lineage.</title>
        <authorList>
            <person name="Dupont C.L."/>
            <person name="Rusch D.B."/>
            <person name="Yooseph S."/>
            <person name="Lombardo M.J."/>
            <person name="Richter R.A."/>
            <person name="Valas R."/>
            <person name="Novotny M."/>
            <person name="Yee-Greenbaum J."/>
            <person name="Selengut J.D."/>
            <person name="Haft D.H."/>
            <person name="Halpern A.L."/>
            <person name="Lasken R.S."/>
            <person name="Nealson K."/>
            <person name="Friedman R."/>
            <person name="Venter J.C."/>
        </authorList>
    </citation>
    <scope>NUCLEOTIDE SEQUENCE [LARGE SCALE GENOMIC DNA]</scope>
</reference>
<proteinExistence type="predicted"/>
<dbReference type="AlphaFoldDB" id="J4X4Z8"/>
<protein>
    <recommendedName>
        <fullName evidence="4">Mercuric transport protein MerT</fullName>
    </recommendedName>
</protein>
<organism evidence="2 3">
    <name type="scientific">SAR86 cluster bacterium SAR86B</name>
    <dbReference type="NCBI Taxonomy" id="1123867"/>
    <lineage>
        <taxon>Bacteria</taxon>
        <taxon>Pseudomonadati</taxon>
        <taxon>Pseudomonadota</taxon>
        <taxon>Gammaproteobacteria</taxon>
        <taxon>SAR86 cluster</taxon>
    </lineage>
</organism>
<evidence type="ECO:0000313" key="2">
    <source>
        <dbReference type="EMBL" id="EJP73895.1"/>
    </source>
</evidence>
<accession>J4X4Z8</accession>
<gene>
    <name evidence="2" type="ORF">NT02SARS_0523</name>
</gene>